<dbReference type="Pfam" id="PF02518">
    <property type="entry name" value="HATPase_c"/>
    <property type="match status" value="1"/>
</dbReference>
<proteinExistence type="predicted"/>
<dbReference type="Pfam" id="PF00672">
    <property type="entry name" value="HAMP"/>
    <property type="match status" value="1"/>
</dbReference>
<accession>A0ABR8KTZ3</accession>
<name>A0ABR8KTZ3_9ACTN</name>
<feature type="domain" description="HAMP" evidence="13">
    <location>
        <begin position="106"/>
        <end position="156"/>
    </location>
</feature>
<dbReference type="CDD" id="cd00082">
    <property type="entry name" value="HisKA"/>
    <property type="match status" value="1"/>
</dbReference>
<dbReference type="InterPro" id="IPR003594">
    <property type="entry name" value="HATPase_dom"/>
</dbReference>
<gene>
    <name evidence="14" type="ORF">IEQ31_03265</name>
</gene>
<dbReference type="InterPro" id="IPR004358">
    <property type="entry name" value="Sig_transdc_His_kin-like_C"/>
</dbReference>
<keyword evidence="7 14" id="KW-0418">Kinase</keyword>
<dbReference type="Gene3D" id="3.30.565.10">
    <property type="entry name" value="Histidine kinase-like ATPase, C-terminal domain"/>
    <property type="match status" value="1"/>
</dbReference>
<keyword evidence="5" id="KW-0808">Transferase</keyword>
<dbReference type="EMBL" id="JACXRZ010000003">
    <property type="protein sequence ID" value="MBD3142205.1"/>
    <property type="molecule type" value="Genomic_DNA"/>
</dbReference>
<evidence type="ECO:0000256" key="6">
    <source>
        <dbReference type="ARBA" id="ARBA00022692"/>
    </source>
</evidence>
<evidence type="ECO:0000256" key="5">
    <source>
        <dbReference type="ARBA" id="ARBA00022679"/>
    </source>
</evidence>
<evidence type="ECO:0000256" key="11">
    <source>
        <dbReference type="SAM" id="Phobius"/>
    </source>
</evidence>
<feature type="transmembrane region" description="Helical" evidence="11">
    <location>
        <begin position="84"/>
        <end position="102"/>
    </location>
</feature>
<sequence>MRLTLLYGGLFFLAGSVLLWFTQLLTARALNQRFVVAVASKVTGAPSAVLGGKLPDSDVLAQRVRTNVEQGAADALSDVLRSSVIVMILVGAVAVVLGYLVADCALRPLDRVTETAQRLSESTLHERIGLRGPQDEIKRLADTFDAMLDRLHRVFDAQRRFIANASHELRTPLAVNRTVLEVSLEEPAASEDLKALARALLGTNARYERLIDGLLMLAQSEQEPTARKPVDLRQVVRTAMEQIDLQPRRRKVVVHEDLSPAVAHGDPLFLERCLVNLLENAIKYNVRDGEVWVRLREEEAGVSVTVENTGPLVPPYEVDDLFEPFRRLGGDRVRSARGSGLGLSIVRAIAVAHGGEVEARARPEGGLAVIVRLPSEPGSSCRR</sequence>
<evidence type="ECO:0000256" key="2">
    <source>
        <dbReference type="ARBA" id="ARBA00004236"/>
    </source>
</evidence>
<dbReference type="InterPro" id="IPR050428">
    <property type="entry name" value="TCS_sensor_his_kinase"/>
</dbReference>
<evidence type="ECO:0000256" key="8">
    <source>
        <dbReference type="ARBA" id="ARBA00022989"/>
    </source>
</evidence>
<evidence type="ECO:0000313" key="14">
    <source>
        <dbReference type="EMBL" id="MBD3142205.1"/>
    </source>
</evidence>
<dbReference type="InterPro" id="IPR036097">
    <property type="entry name" value="HisK_dim/P_sf"/>
</dbReference>
<organism evidence="14 15">
    <name type="scientific">Microbispora bryophytorum subsp. camponoti</name>
    <dbReference type="NCBI Taxonomy" id="1677852"/>
    <lineage>
        <taxon>Bacteria</taxon>
        <taxon>Bacillati</taxon>
        <taxon>Actinomycetota</taxon>
        <taxon>Actinomycetes</taxon>
        <taxon>Streptosporangiales</taxon>
        <taxon>Streptosporangiaceae</taxon>
        <taxon>Microbispora</taxon>
    </lineage>
</organism>
<keyword evidence="10 11" id="KW-0472">Membrane</keyword>
<dbReference type="GO" id="GO:0016301">
    <property type="term" value="F:kinase activity"/>
    <property type="evidence" value="ECO:0007669"/>
    <property type="project" value="UniProtKB-KW"/>
</dbReference>
<dbReference type="PROSITE" id="PS50885">
    <property type="entry name" value="HAMP"/>
    <property type="match status" value="1"/>
</dbReference>
<reference evidence="14 15" key="1">
    <citation type="submission" date="2020-09" db="EMBL/GenBank/DDBJ databases">
        <title>Actinomycete isolated from the Camponotus japonicus Mayr.</title>
        <authorList>
            <person name="Gong X."/>
        </authorList>
    </citation>
    <scope>NUCLEOTIDE SEQUENCE [LARGE SCALE GENOMIC DNA]</scope>
    <source>
        <strain evidence="14 15">2C-HV3</strain>
    </source>
</reference>
<dbReference type="CDD" id="cd06225">
    <property type="entry name" value="HAMP"/>
    <property type="match status" value="1"/>
</dbReference>
<keyword evidence="15" id="KW-1185">Reference proteome</keyword>
<comment type="caution">
    <text evidence="14">The sequence shown here is derived from an EMBL/GenBank/DDBJ whole genome shotgun (WGS) entry which is preliminary data.</text>
</comment>
<dbReference type="InterPro" id="IPR005467">
    <property type="entry name" value="His_kinase_dom"/>
</dbReference>
<dbReference type="Gene3D" id="6.10.340.10">
    <property type="match status" value="1"/>
</dbReference>
<dbReference type="InterPro" id="IPR036890">
    <property type="entry name" value="HATPase_C_sf"/>
</dbReference>
<dbReference type="InterPro" id="IPR003660">
    <property type="entry name" value="HAMP_dom"/>
</dbReference>
<evidence type="ECO:0000313" key="15">
    <source>
        <dbReference type="Proteomes" id="UP000653231"/>
    </source>
</evidence>
<dbReference type="SMART" id="SM00388">
    <property type="entry name" value="HisKA"/>
    <property type="match status" value="1"/>
</dbReference>
<feature type="transmembrane region" description="Helical" evidence="11">
    <location>
        <begin position="6"/>
        <end position="25"/>
    </location>
</feature>
<dbReference type="SUPFAM" id="SSF158472">
    <property type="entry name" value="HAMP domain-like"/>
    <property type="match status" value="1"/>
</dbReference>
<dbReference type="SMART" id="SM00387">
    <property type="entry name" value="HATPase_c"/>
    <property type="match status" value="1"/>
</dbReference>
<comment type="subcellular location">
    <subcellularLocation>
        <location evidence="2">Cell membrane</location>
    </subcellularLocation>
</comment>
<dbReference type="PRINTS" id="PR00344">
    <property type="entry name" value="BCTRLSENSOR"/>
</dbReference>
<dbReference type="PANTHER" id="PTHR45436:SF5">
    <property type="entry name" value="SENSOR HISTIDINE KINASE TRCS"/>
    <property type="match status" value="1"/>
</dbReference>
<dbReference type="EC" id="2.7.13.3" evidence="3"/>
<dbReference type="SUPFAM" id="SSF55874">
    <property type="entry name" value="ATPase domain of HSP90 chaperone/DNA topoisomerase II/histidine kinase"/>
    <property type="match status" value="1"/>
</dbReference>
<dbReference type="PANTHER" id="PTHR45436">
    <property type="entry name" value="SENSOR HISTIDINE KINASE YKOH"/>
    <property type="match status" value="1"/>
</dbReference>
<evidence type="ECO:0000256" key="4">
    <source>
        <dbReference type="ARBA" id="ARBA00022553"/>
    </source>
</evidence>
<evidence type="ECO:0000259" key="13">
    <source>
        <dbReference type="PROSITE" id="PS50885"/>
    </source>
</evidence>
<keyword evidence="6 11" id="KW-0812">Transmembrane</keyword>
<dbReference type="Pfam" id="PF00512">
    <property type="entry name" value="HisKA"/>
    <property type="match status" value="1"/>
</dbReference>
<protein>
    <recommendedName>
        <fullName evidence="3">histidine kinase</fullName>
        <ecNumber evidence="3">2.7.13.3</ecNumber>
    </recommendedName>
</protein>
<evidence type="ECO:0000256" key="7">
    <source>
        <dbReference type="ARBA" id="ARBA00022777"/>
    </source>
</evidence>
<evidence type="ECO:0000256" key="1">
    <source>
        <dbReference type="ARBA" id="ARBA00000085"/>
    </source>
</evidence>
<keyword evidence="8 11" id="KW-1133">Transmembrane helix</keyword>
<evidence type="ECO:0000256" key="3">
    <source>
        <dbReference type="ARBA" id="ARBA00012438"/>
    </source>
</evidence>
<dbReference type="PROSITE" id="PS50109">
    <property type="entry name" value="HIS_KIN"/>
    <property type="match status" value="1"/>
</dbReference>
<dbReference type="Proteomes" id="UP000653231">
    <property type="component" value="Unassembled WGS sequence"/>
</dbReference>
<dbReference type="SUPFAM" id="SSF47384">
    <property type="entry name" value="Homodimeric domain of signal transducing histidine kinase"/>
    <property type="match status" value="1"/>
</dbReference>
<evidence type="ECO:0000256" key="10">
    <source>
        <dbReference type="ARBA" id="ARBA00023136"/>
    </source>
</evidence>
<dbReference type="CDD" id="cd00075">
    <property type="entry name" value="HATPase"/>
    <property type="match status" value="1"/>
</dbReference>
<evidence type="ECO:0000259" key="12">
    <source>
        <dbReference type="PROSITE" id="PS50109"/>
    </source>
</evidence>
<evidence type="ECO:0000256" key="9">
    <source>
        <dbReference type="ARBA" id="ARBA00023012"/>
    </source>
</evidence>
<comment type="catalytic activity">
    <reaction evidence="1">
        <text>ATP + protein L-histidine = ADP + protein N-phospho-L-histidine.</text>
        <dbReference type="EC" id="2.7.13.3"/>
    </reaction>
</comment>
<dbReference type="InterPro" id="IPR003661">
    <property type="entry name" value="HisK_dim/P_dom"/>
</dbReference>
<feature type="domain" description="Histidine kinase" evidence="12">
    <location>
        <begin position="164"/>
        <end position="377"/>
    </location>
</feature>
<keyword evidence="9" id="KW-0902">Two-component regulatory system</keyword>
<keyword evidence="4" id="KW-0597">Phosphoprotein</keyword>
<dbReference type="SMART" id="SM00304">
    <property type="entry name" value="HAMP"/>
    <property type="match status" value="1"/>
</dbReference>
<dbReference type="Gene3D" id="1.10.287.130">
    <property type="match status" value="1"/>
</dbReference>